<evidence type="ECO:0000313" key="2">
    <source>
        <dbReference type="Proteomes" id="UP000075787"/>
    </source>
</evidence>
<gene>
    <name evidence="1" type="ORF">AUP44_07630</name>
</gene>
<dbReference type="GeneID" id="97242293"/>
<dbReference type="GO" id="GO:0003824">
    <property type="term" value="F:catalytic activity"/>
    <property type="evidence" value="ECO:0007669"/>
    <property type="project" value="InterPro"/>
</dbReference>
<accession>A0A162KPH7</accession>
<proteinExistence type="predicted"/>
<organism evidence="1 2">
    <name type="scientific">Tistrella mobilis</name>
    <dbReference type="NCBI Taxonomy" id="171437"/>
    <lineage>
        <taxon>Bacteria</taxon>
        <taxon>Pseudomonadati</taxon>
        <taxon>Pseudomonadota</taxon>
        <taxon>Alphaproteobacteria</taxon>
        <taxon>Geminicoccales</taxon>
        <taxon>Geminicoccaceae</taxon>
        <taxon>Tistrella</taxon>
    </lineage>
</organism>
<name>A0A162KPH7_9PROT</name>
<dbReference type="Proteomes" id="UP000075787">
    <property type="component" value="Unassembled WGS sequence"/>
</dbReference>
<comment type="caution">
    <text evidence="1">The sequence shown here is derived from an EMBL/GenBank/DDBJ whole genome shotgun (WGS) entry which is preliminary data.</text>
</comment>
<evidence type="ECO:0000313" key="1">
    <source>
        <dbReference type="EMBL" id="KYO51798.1"/>
    </source>
</evidence>
<dbReference type="SUPFAM" id="SSF56529">
    <property type="entry name" value="FAH"/>
    <property type="match status" value="1"/>
</dbReference>
<dbReference type="EMBL" id="LPZR01000165">
    <property type="protein sequence ID" value="KYO51798.1"/>
    <property type="molecule type" value="Genomic_DNA"/>
</dbReference>
<evidence type="ECO:0008006" key="3">
    <source>
        <dbReference type="Google" id="ProtNLM"/>
    </source>
</evidence>
<dbReference type="InterPro" id="IPR036663">
    <property type="entry name" value="Fumarylacetoacetase_C_sf"/>
</dbReference>
<protein>
    <recommendedName>
        <fullName evidence="3">DUF2848 domain-containing protein</fullName>
    </recommendedName>
</protein>
<dbReference type="RefSeq" id="WP_062765459.1">
    <property type="nucleotide sequence ID" value="NZ_CP121045.1"/>
</dbReference>
<reference evidence="1 2" key="1">
    <citation type="submission" date="2015-12" db="EMBL/GenBank/DDBJ databases">
        <title>Genome sequence of Tistrella mobilis MCCC 1A02139.</title>
        <authorList>
            <person name="Lu L."/>
            <person name="Lai Q."/>
            <person name="Shao Z."/>
            <person name="Qian P."/>
        </authorList>
    </citation>
    <scope>NUCLEOTIDE SEQUENCE [LARGE SCALE GENOMIC DNA]</scope>
    <source>
        <strain evidence="1 2">MCCC 1A02139</strain>
    </source>
</reference>
<sequence length="226" mass="24885">MSVISLDTTEGTRRIDVTELVIAGWAGRDRHHVEEHIRELEAIGVPRPSRVPLFYRLSAQMLTQDETIEVLGPDSSGEAEAVLVGDTDGTAWVTVGSDHTDRRVEAYSVAVSKQMCPKPVARDAWRFDEVAPHWDRLILRSRAVFGTEAVVYQEGPVNGLLDPRELVRDYNAGRDGLAPGQAMLCGTLAVIGGIRPADAFEVQLEDPVLGRRITHRYTPKILPVVA</sequence>
<dbReference type="Pfam" id="PF11010">
    <property type="entry name" value="DUF2848"/>
    <property type="match status" value="1"/>
</dbReference>
<dbReference type="InterPro" id="IPR021269">
    <property type="entry name" value="DUF2848"/>
</dbReference>
<dbReference type="OrthoDB" id="9792678at2"/>
<dbReference type="AlphaFoldDB" id="A0A162KPH7"/>